<feature type="transmembrane region" description="Helical" evidence="8">
    <location>
        <begin position="130"/>
        <end position="154"/>
    </location>
</feature>
<evidence type="ECO:0000256" key="8">
    <source>
        <dbReference type="RuleBase" id="RU363111"/>
    </source>
</evidence>
<dbReference type="InterPro" id="IPR011691">
    <property type="entry name" value="Vesicle_transpt_SFT2"/>
</dbReference>
<dbReference type="InterPro" id="IPR007305">
    <property type="entry name" value="Vesicle_transpt_Got1/SFT2"/>
</dbReference>
<dbReference type="AlphaFoldDB" id="A0A7S1TI78"/>
<gene>
    <name evidence="9" type="ORF">CCAE0312_LOCUS9292</name>
</gene>
<evidence type="ECO:0000256" key="3">
    <source>
        <dbReference type="ARBA" id="ARBA00022692"/>
    </source>
</evidence>
<keyword evidence="3 8" id="KW-0812">Transmembrane</keyword>
<name>A0A7S1TI78_9RHOD</name>
<evidence type="ECO:0000256" key="2">
    <source>
        <dbReference type="ARBA" id="ARBA00022448"/>
    </source>
</evidence>
<comment type="function">
    <text evidence="8">May be involved in fusion of retrograde transport vesicles derived from an endocytic compartment with the Golgi complex.</text>
</comment>
<evidence type="ECO:0000256" key="7">
    <source>
        <dbReference type="ARBA" id="ARBA00025800"/>
    </source>
</evidence>
<feature type="transmembrane region" description="Helical" evidence="8">
    <location>
        <begin position="160"/>
        <end position="179"/>
    </location>
</feature>
<keyword evidence="4 8" id="KW-0653">Protein transport</keyword>
<evidence type="ECO:0000256" key="6">
    <source>
        <dbReference type="ARBA" id="ARBA00023136"/>
    </source>
</evidence>
<dbReference type="Pfam" id="PF04178">
    <property type="entry name" value="Got1"/>
    <property type="match status" value="1"/>
</dbReference>
<dbReference type="GO" id="GO:0015031">
    <property type="term" value="P:protein transport"/>
    <property type="evidence" value="ECO:0007669"/>
    <property type="project" value="UniProtKB-KW"/>
</dbReference>
<evidence type="ECO:0000313" key="9">
    <source>
        <dbReference type="EMBL" id="CAD9237194.1"/>
    </source>
</evidence>
<sequence>MDWIRRNVEELQGSAMGQAVELGRQELATNASNLIQDLGQRMEPLGKQIEEVGSSSWEKVKTAVSNSAGGGSGNATRSMLPARFGDVEAPTSASGRKANGHVSDLEDIPASSWAEELGEFTSMSLTQRMAAFAMFFGAGGFMTFMSLLFLPTIVLHPAKFALSFTFGNLLCIASTWFLVGPRAQLQSMFDPSRRTAASVYVGSLLFTLIFAFFGGSMRYLLVLISVIIEVLALVWYTLSYVPYGRDILKRCCGLLVTIE</sequence>
<dbReference type="GO" id="GO:0005737">
    <property type="term" value="C:cytoplasm"/>
    <property type="evidence" value="ECO:0007669"/>
    <property type="project" value="UniProtKB-ARBA"/>
</dbReference>
<dbReference type="GO" id="GO:0012505">
    <property type="term" value="C:endomembrane system"/>
    <property type="evidence" value="ECO:0007669"/>
    <property type="project" value="UniProtKB-ARBA"/>
</dbReference>
<evidence type="ECO:0000256" key="5">
    <source>
        <dbReference type="ARBA" id="ARBA00022989"/>
    </source>
</evidence>
<feature type="transmembrane region" description="Helical" evidence="8">
    <location>
        <begin position="219"/>
        <end position="241"/>
    </location>
</feature>
<dbReference type="GO" id="GO:0016020">
    <property type="term" value="C:membrane"/>
    <property type="evidence" value="ECO:0007669"/>
    <property type="project" value="UniProtKB-SubCell"/>
</dbReference>
<feature type="transmembrane region" description="Helical" evidence="8">
    <location>
        <begin position="195"/>
        <end position="213"/>
    </location>
</feature>
<keyword evidence="6 8" id="KW-0472">Membrane</keyword>
<comment type="subcellular location">
    <subcellularLocation>
        <location evidence="1 8">Membrane</location>
        <topology evidence="1 8">Multi-pass membrane protein</topology>
    </subcellularLocation>
</comment>
<accession>A0A7S1TI78</accession>
<evidence type="ECO:0000256" key="1">
    <source>
        <dbReference type="ARBA" id="ARBA00004141"/>
    </source>
</evidence>
<protein>
    <recommendedName>
        <fullName evidence="8">Vesicle transport protein</fullName>
    </recommendedName>
</protein>
<dbReference type="GO" id="GO:0016192">
    <property type="term" value="P:vesicle-mediated transport"/>
    <property type="evidence" value="ECO:0007669"/>
    <property type="project" value="InterPro"/>
</dbReference>
<keyword evidence="2 8" id="KW-0813">Transport</keyword>
<dbReference type="EMBL" id="HBGH01016764">
    <property type="protein sequence ID" value="CAD9237194.1"/>
    <property type="molecule type" value="Transcribed_RNA"/>
</dbReference>
<comment type="similarity">
    <text evidence="7 8">Belongs to the SFT2 family.</text>
</comment>
<dbReference type="PANTHER" id="PTHR23137:SF6">
    <property type="entry name" value="VESICLE TRANSPORT PROTEIN"/>
    <property type="match status" value="1"/>
</dbReference>
<proteinExistence type="inferred from homology"/>
<reference evidence="9" key="1">
    <citation type="submission" date="2021-01" db="EMBL/GenBank/DDBJ databases">
        <authorList>
            <person name="Corre E."/>
            <person name="Pelletier E."/>
            <person name="Niang G."/>
            <person name="Scheremetjew M."/>
            <person name="Finn R."/>
            <person name="Kale V."/>
            <person name="Holt S."/>
            <person name="Cochrane G."/>
            <person name="Meng A."/>
            <person name="Brown T."/>
            <person name="Cohen L."/>
        </authorList>
    </citation>
    <scope>NUCLEOTIDE SEQUENCE</scope>
    <source>
        <strain evidence="9">SAG 36.94</strain>
    </source>
</reference>
<keyword evidence="5 8" id="KW-1133">Transmembrane helix</keyword>
<organism evidence="9">
    <name type="scientific">Compsopogon caeruleus</name>
    <dbReference type="NCBI Taxonomy" id="31354"/>
    <lineage>
        <taxon>Eukaryota</taxon>
        <taxon>Rhodophyta</taxon>
        <taxon>Compsopogonophyceae</taxon>
        <taxon>Compsopogonales</taxon>
        <taxon>Compsopogonaceae</taxon>
        <taxon>Compsopogon</taxon>
    </lineage>
</organism>
<dbReference type="PANTHER" id="PTHR23137">
    <property type="entry name" value="VESICLE TRANSPORT PROTEIN-RELATED"/>
    <property type="match status" value="1"/>
</dbReference>
<evidence type="ECO:0000256" key="4">
    <source>
        <dbReference type="ARBA" id="ARBA00022927"/>
    </source>
</evidence>